<evidence type="ECO:0000256" key="2">
    <source>
        <dbReference type="ARBA" id="ARBA00022827"/>
    </source>
</evidence>
<gene>
    <name evidence="4" type="ORF">DOTSEDRAFT_55160</name>
</gene>
<evidence type="ECO:0000313" key="5">
    <source>
        <dbReference type="Proteomes" id="UP000016933"/>
    </source>
</evidence>
<dbReference type="PANTHER" id="PTHR46720">
    <property type="entry name" value="HYDROXYLASE, PUTATIVE (AFU_ORTHOLOGUE AFUA_3G01460)-RELATED"/>
    <property type="match status" value="1"/>
</dbReference>
<keyword evidence="1" id="KW-0285">Flavoprotein</keyword>
<evidence type="ECO:0000256" key="3">
    <source>
        <dbReference type="ARBA" id="ARBA00023002"/>
    </source>
</evidence>
<proteinExistence type="predicted"/>
<dbReference type="InterPro" id="IPR036188">
    <property type="entry name" value="FAD/NAD-bd_sf"/>
</dbReference>
<dbReference type="STRING" id="675120.N1PGP9"/>
<dbReference type="OMA" id="MMIYSAL"/>
<dbReference type="OrthoDB" id="16820at2759"/>
<name>N1PGP9_DOTSN</name>
<dbReference type="GO" id="GO:0016491">
    <property type="term" value="F:oxidoreductase activity"/>
    <property type="evidence" value="ECO:0007669"/>
    <property type="project" value="UniProtKB-KW"/>
</dbReference>
<reference evidence="4 5" key="2">
    <citation type="journal article" date="2012" name="PLoS Pathog.">
        <title>Diverse lifestyles and strategies of plant pathogenesis encoded in the genomes of eighteen Dothideomycetes fungi.</title>
        <authorList>
            <person name="Ohm R.A."/>
            <person name="Feau N."/>
            <person name="Henrissat B."/>
            <person name="Schoch C.L."/>
            <person name="Horwitz B.A."/>
            <person name="Barry K.W."/>
            <person name="Condon B.J."/>
            <person name="Copeland A.C."/>
            <person name="Dhillon B."/>
            <person name="Glaser F."/>
            <person name="Hesse C.N."/>
            <person name="Kosti I."/>
            <person name="LaButti K."/>
            <person name="Lindquist E.A."/>
            <person name="Lucas S."/>
            <person name="Salamov A.A."/>
            <person name="Bradshaw R.E."/>
            <person name="Ciuffetti L."/>
            <person name="Hamelin R.C."/>
            <person name="Kema G.H.J."/>
            <person name="Lawrence C."/>
            <person name="Scott J.A."/>
            <person name="Spatafora J.W."/>
            <person name="Turgeon B.G."/>
            <person name="de Wit P.J.G.M."/>
            <person name="Zhong S."/>
            <person name="Goodwin S.B."/>
            <person name="Grigoriev I.V."/>
        </authorList>
    </citation>
    <scope>NUCLEOTIDE SEQUENCE [LARGE SCALE GENOMIC DNA]</scope>
    <source>
        <strain evidence="5">NZE10 / CBS 128990</strain>
    </source>
</reference>
<dbReference type="PANTHER" id="PTHR46720:SF3">
    <property type="entry name" value="FAD-BINDING DOMAIN-CONTAINING PROTEIN-RELATED"/>
    <property type="match status" value="1"/>
</dbReference>
<dbReference type="GO" id="GO:0044550">
    <property type="term" value="P:secondary metabolite biosynthetic process"/>
    <property type="evidence" value="ECO:0007669"/>
    <property type="project" value="TreeGrafter"/>
</dbReference>
<dbReference type="Gene3D" id="3.50.50.60">
    <property type="entry name" value="FAD/NAD(P)-binding domain"/>
    <property type="match status" value="1"/>
</dbReference>
<accession>N1PGP9</accession>
<keyword evidence="5" id="KW-1185">Reference proteome</keyword>
<evidence type="ECO:0008006" key="6">
    <source>
        <dbReference type="Google" id="ProtNLM"/>
    </source>
</evidence>
<organism evidence="4 5">
    <name type="scientific">Dothistroma septosporum (strain NZE10 / CBS 128990)</name>
    <name type="common">Red band needle blight fungus</name>
    <name type="synonym">Mycosphaerella pini</name>
    <dbReference type="NCBI Taxonomy" id="675120"/>
    <lineage>
        <taxon>Eukaryota</taxon>
        <taxon>Fungi</taxon>
        <taxon>Dikarya</taxon>
        <taxon>Ascomycota</taxon>
        <taxon>Pezizomycotina</taxon>
        <taxon>Dothideomycetes</taxon>
        <taxon>Dothideomycetidae</taxon>
        <taxon>Mycosphaerellales</taxon>
        <taxon>Mycosphaerellaceae</taxon>
        <taxon>Dothistroma</taxon>
    </lineage>
</organism>
<evidence type="ECO:0000256" key="1">
    <source>
        <dbReference type="ARBA" id="ARBA00022630"/>
    </source>
</evidence>
<dbReference type="Proteomes" id="UP000016933">
    <property type="component" value="Unassembled WGS sequence"/>
</dbReference>
<sequence length="151" mass="16322">MSKSEKSRVAISGGGITGATLLHILLTDQHLDVHIFKSASASKEAGMEIGVTRNTYQALKLMGPSIIQRVENAARSLVMLRDSCSGPACWKIATDEVDAKKDGDRLTSIVHRAAFLEELLKDVPGERVYASKKFNSAEKAGNELLVAHSED</sequence>
<protein>
    <recommendedName>
        <fullName evidence="6">FAD-binding domain-containing protein</fullName>
    </recommendedName>
</protein>
<dbReference type="SUPFAM" id="SSF51905">
    <property type="entry name" value="FAD/NAD(P)-binding domain"/>
    <property type="match status" value="1"/>
</dbReference>
<keyword evidence="3" id="KW-0560">Oxidoreductase</keyword>
<reference evidence="5" key="1">
    <citation type="journal article" date="2012" name="PLoS Genet.">
        <title>The genomes of the fungal plant pathogens Cladosporium fulvum and Dothistroma septosporum reveal adaptation to different hosts and lifestyles but also signatures of common ancestry.</title>
        <authorList>
            <person name="de Wit P.J.G.M."/>
            <person name="van der Burgt A."/>
            <person name="Oekmen B."/>
            <person name="Stergiopoulos I."/>
            <person name="Abd-Elsalam K.A."/>
            <person name="Aerts A.L."/>
            <person name="Bahkali A.H."/>
            <person name="Beenen H.G."/>
            <person name="Chettri P."/>
            <person name="Cox M.P."/>
            <person name="Datema E."/>
            <person name="de Vries R.P."/>
            <person name="Dhillon B."/>
            <person name="Ganley A.R."/>
            <person name="Griffiths S.A."/>
            <person name="Guo Y."/>
            <person name="Hamelin R.C."/>
            <person name="Henrissat B."/>
            <person name="Kabir M.S."/>
            <person name="Jashni M.K."/>
            <person name="Kema G."/>
            <person name="Klaubauf S."/>
            <person name="Lapidus A."/>
            <person name="Levasseur A."/>
            <person name="Lindquist E."/>
            <person name="Mehrabi R."/>
            <person name="Ohm R.A."/>
            <person name="Owen T.J."/>
            <person name="Salamov A."/>
            <person name="Schwelm A."/>
            <person name="Schijlen E."/>
            <person name="Sun H."/>
            <person name="van den Burg H.A."/>
            <person name="van Ham R.C.H.J."/>
            <person name="Zhang S."/>
            <person name="Goodwin S.B."/>
            <person name="Grigoriev I.V."/>
            <person name="Collemare J."/>
            <person name="Bradshaw R.E."/>
        </authorList>
    </citation>
    <scope>NUCLEOTIDE SEQUENCE [LARGE SCALE GENOMIC DNA]</scope>
    <source>
        <strain evidence="5">NZE10 / CBS 128990</strain>
    </source>
</reference>
<dbReference type="AlphaFoldDB" id="N1PGP9"/>
<dbReference type="HOGENOM" id="CLU_1731427_0_0_1"/>
<keyword evidence="2" id="KW-0274">FAD</keyword>
<evidence type="ECO:0000313" key="4">
    <source>
        <dbReference type="EMBL" id="EME41299.1"/>
    </source>
</evidence>
<dbReference type="InterPro" id="IPR051104">
    <property type="entry name" value="FAD_monoxygenase"/>
</dbReference>
<dbReference type="EMBL" id="KB446542">
    <property type="protein sequence ID" value="EME41299.1"/>
    <property type="molecule type" value="Genomic_DNA"/>
</dbReference>